<accession>A0A5N7MWF2</accession>
<feature type="compositionally biased region" description="Pro residues" evidence="1">
    <location>
        <begin position="45"/>
        <end position="55"/>
    </location>
</feature>
<feature type="region of interest" description="Disordered" evidence="1">
    <location>
        <begin position="39"/>
        <end position="90"/>
    </location>
</feature>
<proteinExistence type="predicted"/>
<keyword evidence="4" id="KW-1185">Reference proteome</keyword>
<dbReference type="AlphaFoldDB" id="A0A5N7MWF2"/>
<reference evidence="3 4" key="1">
    <citation type="journal article" date="2019" name="Syst. Appl. Microbiol.">
        <title>Microvirga tunisiensis sp. nov., a root nodule symbiotic bacterium isolated from Lupinus micranthus and L. luteus grown in Northern Tunisia.</title>
        <authorList>
            <person name="Msaddak A."/>
            <person name="Rejili M."/>
            <person name="Duran D."/>
            <person name="Mars M."/>
            <person name="Palacios J.M."/>
            <person name="Ruiz-Argueso T."/>
            <person name="Rey L."/>
            <person name="Imperial J."/>
        </authorList>
    </citation>
    <scope>NUCLEOTIDE SEQUENCE [LARGE SCALE GENOMIC DNA]</scope>
    <source>
        <strain evidence="3 4">Lmie10</strain>
    </source>
</reference>
<evidence type="ECO:0000256" key="1">
    <source>
        <dbReference type="SAM" id="MobiDB-lite"/>
    </source>
</evidence>
<feature type="signal peptide" evidence="2">
    <location>
        <begin position="1"/>
        <end position="41"/>
    </location>
</feature>
<keyword evidence="2" id="KW-0732">Signal</keyword>
<dbReference type="Proteomes" id="UP000403266">
    <property type="component" value="Unassembled WGS sequence"/>
</dbReference>
<sequence>MSEIITSDLISRRRALSLVGWAAALGLAAPAAVLTASHAGAQTPAPAPVTPPPATGTPGMQRRKARRTGRDERRDERRTGRTERREERRD</sequence>
<gene>
    <name evidence="3" type="ORF">FS320_41740</name>
</gene>
<feature type="chain" id="PRO_5030135823" evidence="2">
    <location>
        <begin position="42"/>
        <end position="90"/>
    </location>
</feature>
<evidence type="ECO:0000313" key="3">
    <source>
        <dbReference type="EMBL" id="MPR31238.1"/>
    </source>
</evidence>
<feature type="compositionally biased region" description="Basic and acidic residues" evidence="1">
    <location>
        <begin position="68"/>
        <end position="90"/>
    </location>
</feature>
<dbReference type="InterPro" id="IPR006311">
    <property type="entry name" value="TAT_signal"/>
</dbReference>
<evidence type="ECO:0000256" key="2">
    <source>
        <dbReference type="SAM" id="SignalP"/>
    </source>
</evidence>
<comment type="caution">
    <text evidence="3">The sequence shown here is derived from an EMBL/GenBank/DDBJ whole genome shotgun (WGS) entry which is preliminary data.</text>
</comment>
<evidence type="ECO:0000313" key="4">
    <source>
        <dbReference type="Proteomes" id="UP000403266"/>
    </source>
</evidence>
<dbReference type="EMBL" id="VOSK01000594">
    <property type="protein sequence ID" value="MPR31238.1"/>
    <property type="molecule type" value="Genomic_DNA"/>
</dbReference>
<protein>
    <submittedName>
        <fullName evidence="3">Uncharacterized protein</fullName>
    </submittedName>
</protein>
<name>A0A5N7MWF2_9HYPH</name>
<dbReference type="PROSITE" id="PS51318">
    <property type="entry name" value="TAT"/>
    <property type="match status" value="1"/>
</dbReference>
<dbReference type="RefSeq" id="WP_152718437.1">
    <property type="nucleotide sequence ID" value="NZ_VOSJ01000634.1"/>
</dbReference>
<organism evidence="3 4">
    <name type="scientific">Microvirga tunisiensis</name>
    <dbReference type="NCBI Taxonomy" id="2108360"/>
    <lineage>
        <taxon>Bacteria</taxon>
        <taxon>Pseudomonadati</taxon>
        <taxon>Pseudomonadota</taxon>
        <taxon>Alphaproteobacteria</taxon>
        <taxon>Hyphomicrobiales</taxon>
        <taxon>Methylobacteriaceae</taxon>
        <taxon>Microvirga</taxon>
    </lineage>
</organism>